<evidence type="ECO:0000313" key="3">
    <source>
        <dbReference type="Proteomes" id="UP000249218"/>
    </source>
</evidence>
<name>A0A2W1BG42_HELAM</name>
<dbReference type="PANTHER" id="PTHR11012">
    <property type="entry name" value="PROTEIN KINASE-LIKE DOMAIN-CONTAINING"/>
    <property type="match status" value="1"/>
</dbReference>
<dbReference type="EMBL" id="KZ150068">
    <property type="protein sequence ID" value="PZC74089.1"/>
    <property type="molecule type" value="Genomic_DNA"/>
</dbReference>
<accession>A0A2W1BG42</accession>
<dbReference type="InterPro" id="IPR004119">
    <property type="entry name" value="EcKL"/>
</dbReference>
<dbReference type="SMART" id="SM00587">
    <property type="entry name" value="CHK"/>
    <property type="match status" value="1"/>
</dbReference>
<dbReference type="Pfam" id="PF02958">
    <property type="entry name" value="EcKL"/>
    <property type="match status" value="1"/>
</dbReference>
<dbReference type="AlphaFoldDB" id="A0A2W1BG42"/>
<proteinExistence type="predicted"/>
<dbReference type="PANTHER" id="PTHR11012:SF54">
    <property type="entry name" value="CHK KINASE-LIKE DOMAIN-CONTAINING PROTEIN"/>
    <property type="match status" value="1"/>
</dbReference>
<dbReference type="InterPro" id="IPR011009">
    <property type="entry name" value="Kinase-like_dom_sf"/>
</dbReference>
<dbReference type="SUPFAM" id="SSF56112">
    <property type="entry name" value="Protein kinase-like (PK-like)"/>
    <property type="match status" value="1"/>
</dbReference>
<dbReference type="Gene3D" id="3.90.1200.10">
    <property type="match status" value="1"/>
</dbReference>
<dbReference type="InterPro" id="IPR015897">
    <property type="entry name" value="CHK_kinase-like"/>
</dbReference>
<feature type="domain" description="CHK kinase-like" evidence="1">
    <location>
        <begin position="121"/>
        <end position="308"/>
    </location>
</feature>
<gene>
    <name evidence="2" type="primary">HaOG208340</name>
    <name evidence="2" type="ORF">B5X24_HaOG208340</name>
</gene>
<evidence type="ECO:0000259" key="1">
    <source>
        <dbReference type="SMART" id="SM00587"/>
    </source>
</evidence>
<protein>
    <recommendedName>
        <fullName evidence="1">CHK kinase-like domain-containing protein</fullName>
    </recommendedName>
</protein>
<organism evidence="2 3">
    <name type="scientific">Helicoverpa armigera</name>
    <name type="common">Cotton bollworm</name>
    <name type="synonym">Heliothis armigera</name>
    <dbReference type="NCBI Taxonomy" id="29058"/>
    <lineage>
        <taxon>Eukaryota</taxon>
        <taxon>Metazoa</taxon>
        <taxon>Ecdysozoa</taxon>
        <taxon>Arthropoda</taxon>
        <taxon>Hexapoda</taxon>
        <taxon>Insecta</taxon>
        <taxon>Pterygota</taxon>
        <taxon>Neoptera</taxon>
        <taxon>Endopterygota</taxon>
        <taxon>Lepidoptera</taxon>
        <taxon>Glossata</taxon>
        <taxon>Ditrysia</taxon>
        <taxon>Noctuoidea</taxon>
        <taxon>Noctuidae</taxon>
        <taxon>Heliothinae</taxon>
        <taxon>Helicoverpa</taxon>
    </lineage>
</organism>
<dbReference type="OrthoDB" id="191037at2759"/>
<evidence type="ECO:0000313" key="2">
    <source>
        <dbReference type="EMBL" id="PZC74089.1"/>
    </source>
</evidence>
<dbReference type="Proteomes" id="UP000249218">
    <property type="component" value="Unassembled WGS sequence"/>
</dbReference>
<keyword evidence="3" id="KW-1185">Reference proteome</keyword>
<sequence>MEDIPEHLKDLLHKIAKEQNFVDYEVAIKPISSGGANYTSWLYTASITEGARTLRLFAKVAAIGEKMRAQAPKMYDTERYCYTQLVHIYERLQEEHRVPPDQRLAFSPFYGCNPVRFQETIVLADLVAAGYEPYDRFRTIDLPYAETAITELAKMHAASMAYGKYHPEDFVEILDKVRFEWAMDDPGMKAYMENIISTATSNVNEENKAKFAKYFAEQDMKVFTALFKSSRREVLGHGDYRPSNLMHKILDDGKVDIKIVDLQTLQGGSPIIDLLYFIFTGSDEQFRAKYFDRLVEHYYSQLSAAMKRFNLNPQEIFSKEDFEQELKEKLPFGLTLATFILPLVTVETEHAPKVDENTDFEAFSIQKTNDLYKQRLNGVVNDYVKWGILK</sequence>
<reference evidence="2 3" key="1">
    <citation type="journal article" date="2017" name="BMC Biol.">
        <title>Genomic innovations, transcriptional plasticity and gene loss underlying the evolution and divergence of two highly polyphagous and invasive Helicoverpa pest species.</title>
        <authorList>
            <person name="Pearce S.L."/>
            <person name="Clarke D.F."/>
            <person name="East P.D."/>
            <person name="Elfekih S."/>
            <person name="Gordon K.H."/>
            <person name="Jermiin L.S."/>
            <person name="McGaughran A."/>
            <person name="Oakeshott J.G."/>
            <person name="Papanikolaou A."/>
            <person name="Perera O.P."/>
            <person name="Rane R.V."/>
            <person name="Richards S."/>
            <person name="Tay W.T."/>
            <person name="Walsh T.K."/>
            <person name="Anderson A."/>
            <person name="Anderson C.J."/>
            <person name="Asgari S."/>
            <person name="Board P.G."/>
            <person name="Bretschneider A."/>
            <person name="Campbell P.M."/>
            <person name="Chertemps T."/>
            <person name="Christeller J.T."/>
            <person name="Coppin C.W."/>
            <person name="Downes S.J."/>
            <person name="Duan G."/>
            <person name="Farnsworth C.A."/>
            <person name="Good R.T."/>
            <person name="Han L.B."/>
            <person name="Han Y.C."/>
            <person name="Hatje K."/>
            <person name="Horne I."/>
            <person name="Huang Y.P."/>
            <person name="Hughes D.S."/>
            <person name="Jacquin-Joly E."/>
            <person name="James W."/>
            <person name="Jhangiani S."/>
            <person name="Kollmar M."/>
            <person name="Kuwar S.S."/>
            <person name="Li S."/>
            <person name="Liu N.Y."/>
            <person name="Maibeche M.T."/>
            <person name="Miller J.R."/>
            <person name="Montagne N."/>
            <person name="Perry T."/>
            <person name="Qu J."/>
            <person name="Song S.V."/>
            <person name="Sutton G.G."/>
            <person name="Vogel H."/>
            <person name="Walenz B.P."/>
            <person name="Xu W."/>
            <person name="Zhang H.J."/>
            <person name="Zou Z."/>
            <person name="Batterham P."/>
            <person name="Edwards O.R."/>
            <person name="Feyereisen R."/>
            <person name="Gibbs R.A."/>
            <person name="Heckel D.G."/>
            <person name="McGrath A."/>
            <person name="Robin C."/>
            <person name="Scherer S.E."/>
            <person name="Worley K.C."/>
            <person name="Wu Y.D."/>
        </authorList>
    </citation>
    <scope>NUCLEOTIDE SEQUENCE [LARGE SCALE GENOMIC DNA]</scope>
    <source>
        <strain evidence="2">Harm_GR_Male_#8</strain>
        <tissue evidence="2">Whole organism</tissue>
    </source>
</reference>